<evidence type="ECO:0000313" key="2">
    <source>
        <dbReference type="EMBL" id="NKY19009.1"/>
    </source>
</evidence>
<gene>
    <name evidence="2" type="ORF">HF999_11585</name>
</gene>
<dbReference type="EMBL" id="JAAXOQ010000013">
    <property type="protein sequence ID" value="NKY19009.1"/>
    <property type="molecule type" value="Genomic_DNA"/>
</dbReference>
<dbReference type="Pfam" id="PF13020">
    <property type="entry name" value="NOV_C"/>
    <property type="match status" value="1"/>
</dbReference>
<organism evidence="2 3">
    <name type="scientific">Tsukamurella spumae</name>
    <dbReference type="NCBI Taxonomy" id="44753"/>
    <lineage>
        <taxon>Bacteria</taxon>
        <taxon>Bacillati</taxon>
        <taxon>Actinomycetota</taxon>
        <taxon>Actinomycetes</taxon>
        <taxon>Mycobacteriales</taxon>
        <taxon>Tsukamurellaceae</taxon>
        <taxon>Tsukamurella</taxon>
    </lineage>
</organism>
<sequence>MAGQTTSTRQISKGSRLRGLTADDVTIVAIDFHEDGGATVTFRPDSGGVDERVLSASEPAELQVVTGPGWRFDGDPVVFASAMYIEVKGRILGADTFEVTFSEVMLGKNMGRAHRLALVSVHPDGDAHDQIRYLTDHFRSIDVDAVATTRIQLDWKRTWAAGTEPR</sequence>
<dbReference type="Proteomes" id="UP000582646">
    <property type="component" value="Unassembled WGS sequence"/>
</dbReference>
<feature type="domain" description="Protein NO VEIN C-terminal" evidence="1">
    <location>
        <begin position="82"/>
        <end position="127"/>
    </location>
</feature>
<evidence type="ECO:0000313" key="3">
    <source>
        <dbReference type="Proteomes" id="UP000582646"/>
    </source>
</evidence>
<dbReference type="InterPro" id="IPR024975">
    <property type="entry name" value="NOV_C"/>
</dbReference>
<keyword evidence="3" id="KW-1185">Reference proteome</keyword>
<evidence type="ECO:0000259" key="1">
    <source>
        <dbReference type="Pfam" id="PF13020"/>
    </source>
</evidence>
<accession>A0A846X3V5</accession>
<comment type="caution">
    <text evidence="2">The sequence shown here is derived from an EMBL/GenBank/DDBJ whole genome shotgun (WGS) entry which is preliminary data.</text>
</comment>
<name>A0A846X3V5_9ACTN</name>
<reference evidence="2 3" key="1">
    <citation type="submission" date="2020-04" db="EMBL/GenBank/DDBJ databases">
        <title>MicrobeNet Type strains.</title>
        <authorList>
            <person name="Nicholson A.C."/>
        </authorList>
    </citation>
    <scope>NUCLEOTIDE SEQUENCE [LARGE SCALE GENOMIC DNA]</scope>
    <source>
        <strain evidence="2 3">DSM 44113</strain>
    </source>
</reference>
<proteinExistence type="predicted"/>
<dbReference type="RefSeq" id="WP_168546027.1">
    <property type="nucleotide sequence ID" value="NZ_BAAAKS010000017.1"/>
</dbReference>
<protein>
    <submittedName>
        <fullName evidence="2">DUF3883 domain-containing protein</fullName>
    </submittedName>
</protein>
<dbReference type="AlphaFoldDB" id="A0A846X3V5"/>